<proteinExistence type="predicted"/>
<dbReference type="Gene3D" id="1.20.1280.250">
    <property type="match status" value="1"/>
</dbReference>
<keyword evidence="4" id="KW-1185">Reference proteome</keyword>
<sequence length="212" mass="24348">MNTCIRSDEFNFIKMQIRNIVNGYAASSDKDVLQALVSLVKERVLDVCHDFNEEQMKLLHTIEEIRDKEDAERFFLQLAPYVKSFPELTEQALKRVFPKVKRLKKPDLAGWNLQETSYISWDDKGSSQRYIIAMNEDGLVGVKGVFTSSHQKGICTICKRHAEIGMFISEVKGSVMGTYTKRGNYICQDSIVCNQNIVSLESLHDFILRQRS</sequence>
<accession>A0ABT6H2H3</accession>
<dbReference type="CDD" id="cd16342">
    <property type="entry name" value="FusC_FusB"/>
    <property type="match status" value="1"/>
</dbReference>
<dbReference type="RefSeq" id="WP_124564599.1">
    <property type="nucleotide sequence ID" value="NZ_JARRRY010000001.1"/>
</dbReference>
<reference evidence="3 4" key="1">
    <citation type="submission" date="2023-04" db="EMBL/GenBank/DDBJ databases">
        <title>Ectobacillus antri isolated from activated sludge.</title>
        <authorList>
            <person name="Yan P."/>
            <person name="Liu X."/>
        </authorList>
    </citation>
    <scope>NUCLEOTIDE SEQUENCE [LARGE SCALE GENOMIC DNA]</scope>
    <source>
        <strain evidence="3 4">C18H</strain>
    </source>
</reference>
<feature type="domain" description="Elongation factor G-binding protein N-terminal" evidence="1">
    <location>
        <begin position="5"/>
        <end position="86"/>
    </location>
</feature>
<name>A0ABT6H2H3_9BACI</name>
<evidence type="ECO:0000259" key="2">
    <source>
        <dbReference type="Pfam" id="PF16571"/>
    </source>
</evidence>
<dbReference type="Pfam" id="PF16571">
    <property type="entry name" value="FBP_C"/>
    <property type="match status" value="1"/>
</dbReference>
<dbReference type="EMBL" id="JARULN010000001">
    <property type="protein sequence ID" value="MDG5752988.1"/>
    <property type="molecule type" value="Genomic_DNA"/>
</dbReference>
<feature type="domain" description="Elongation factor G-binding protein C-terminal treble-clef zinc-finger" evidence="2">
    <location>
        <begin position="100"/>
        <end position="199"/>
    </location>
</feature>
<dbReference type="InterPro" id="IPR038344">
    <property type="entry name" value="EF-G_N_sf"/>
</dbReference>
<dbReference type="InterPro" id="IPR032330">
    <property type="entry name" value="EF-G-binding_C"/>
</dbReference>
<evidence type="ECO:0000313" key="3">
    <source>
        <dbReference type="EMBL" id="MDG5752988.1"/>
    </source>
</evidence>
<evidence type="ECO:0000259" key="1">
    <source>
        <dbReference type="Pfam" id="PF07299"/>
    </source>
</evidence>
<protein>
    <submittedName>
        <fullName evidence="3">FusB/FusC family EF-G-binding protein</fullName>
    </submittedName>
</protein>
<organism evidence="3 4">
    <name type="scientific">Ectobacillus antri</name>
    <dbReference type="NCBI Taxonomy" id="2486280"/>
    <lineage>
        <taxon>Bacteria</taxon>
        <taxon>Bacillati</taxon>
        <taxon>Bacillota</taxon>
        <taxon>Bacilli</taxon>
        <taxon>Bacillales</taxon>
        <taxon>Bacillaceae</taxon>
        <taxon>Ectobacillus</taxon>
    </lineage>
</organism>
<dbReference type="InterPro" id="IPR010841">
    <property type="entry name" value="EF-G-binding_N"/>
</dbReference>
<dbReference type="Proteomes" id="UP001218246">
    <property type="component" value="Unassembled WGS sequence"/>
</dbReference>
<comment type="caution">
    <text evidence="3">The sequence shown here is derived from an EMBL/GenBank/DDBJ whole genome shotgun (WGS) entry which is preliminary data.</text>
</comment>
<evidence type="ECO:0000313" key="4">
    <source>
        <dbReference type="Proteomes" id="UP001218246"/>
    </source>
</evidence>
<gene>
    <name evidence="3" type="ORF">P6P90_03110</name>
</gene>
<dbReference type="Pfam" id="PF07299">
    <property type="entry name" value="EF-G-binding_N"/>
    <property type="match status" value="1"/>
</dbReference>